<evidence type="ECO:0000313" key="10">
    <source>
        <dbReference type="EMBL" id="MST32350.1"/>
    </source>
</evidence>
<sequence>MDHFQYLLLMAGCVVLTLPLEVVLGARVWRRPRRLVATLVGPVVVFSAWDVAAIADHWWHYARRYVTGVDLPGRLPVEEVVFFVVVPVCALLTFEVVSAALAAPAGTPWWRRLRWARTRGKTSPGGRRPAAGERA</sequence>
<evidence type="ECO:0000313" key="11">
    <source>
        <dbReference type="Proteomes" id="UP000437736"/>
    </source>
</evidence>
<keyword evidence="3 8" id="KW-0812">Transmembrane</keyword>
<evidence type="ECO:0000256" key="3">
    <source>
        <dbReference type="ARBA" id="ARBA00022692"/>
    </source>
</evidence>
<comment type="pathway">
    <text evidence="2">Carotenoid biosynthesis.</text>
</comment>
<evidence type="ECO:0000256" key="5">
    <source>
        <dbReference type="ARBA" id="ARBA00022989"/>
    </source>
</evidence>
<accession>A0ABW9QR88</accession>
<evidence type="ECO:0000256" key="6">
    <source>
        <dbReference type="ARBA" id="ARBA00023136"/>
    </source>
</evidence>
<evidence type="ECO:0000256" key="4">
    <source>
        <dbReference type="ARBA" id="ARBA00022746"/>
    </source>
</evidence>
<comment type="subcellular location">
    <subcellularLocation>
        <location evidence="1">Membrane</location>
        <topology evidence="1">Multi-pass membrane protein</topology>
    </subcellularLocation>
</comment>
<keyword evidence="5 8" id="KW-1133">Transmembrane helix</keyword>
<name>A0ABW9QR88_9ACTN</name>
<keyword evidence="6 8" id="KW-0472">Membrane</keyword>
<feature type="transmembrane region" description="Helical" evidence="8">
    <location>
        <begin position="36"/>
        <end position="60"/>
    </location>
</feature>
<proteinExistence type="predicted"/>
<evidence type="ECO:0000256" key="1">
    <source>
        <dbReference type="ARBA" id="ARBA00004141"/>
    </source>
</evidence>
<feature type="domain" description="Lycopene cyclase" evidence="9">
    <location>
        <begin position="10"/>
        <end position="96"/>
    </location>
</feature>
<dbReference type="NCBIfam" id="TIGR03462">
    <property type="entry name" value="CarR_dom_SF"/>
    <property type="match status" value="1"/>
</dbReference>
<reference evidence="10 11" key="1">
    <citation type="submission" date="2019-11" db="EMBL/GenBank/DDBJ databases">
        <title>Acidiferrimicrobium australis gen. nov., sp. nov., an acidophilic and obligately heterotrophic, member of the Actinobacteria that catalyses dissimilatory oxido- reduction of iron isolated from metal-rich acidic water in Chile.</title>
        <authorList>
            <person name="Gonzalez D."/>
            <person name="Huber K."/>
            <person name="Hedrich S."/>
            <person name="Rojas-Villalobos C."/>
            <person name="Quatrini R."/>
            <person name="Dinamarca M.A."/>
            <person name="Schwarz A."/>
            <person name="Canales C."/>
            <person name="Nancucheo I."/>
        </authorList>
    </citation>
    <scope>NUCLEOTIDE SEQUENCE [LARGE SCALE GENOMIC DNA]</scope>
    <source>
        <strain evidence="10 11">USS-CCA1</strain>
    </source>
</reference>
<protein>
    <submittedName>
        <fullName evidence="10">Lycopene cyclase domain-containing protein</fullName>
    </submittedName>
</protein>
<evidence type="ECO:0000256" key="2">
    <source>
        <dbReference type="ARBA" id="ARBA00004829"/>
    </source>
</evidence>
<keyword evidence="4" id="KW-0125">Carotenoid biosynthesis</keyword>
<gene>
    <name evidence="10" type="ORF">GHK86_06395</name>
</gene>
<dbReference type="EMBL" id="WJHE01000276">
    <property type="protein sequence ID" value="MST32350.1"/>
    <property type="molecule type" value="Genomic_DNA"/>
</dbReference>
<dbReference type="InterPro" id="IPR017825">
    <property type="entry name" value="Lycopene_cyclase_dom"/>
</dbReference>
<evidence type="ECO:0000256" key="7">
    <source>
        <dbReference type="ARBA" id="ARBA00023235"/>
    </source>
</evidence>
<dbReference type="Proteomes" id="UP000437736">
    <property type="component" value="Unassembled WGS sequence"/>
</dbReference>
<organism evidence="10 11">
    <name type="scientific">Acidiferrimicrobium australe</name>
    <dbReference type="NCBI Taxonomy" id="2664430"/>
    <lineage>
        <taxon>Bacteria</taxon>
        <taxon>Bacillati</taxon>
        <taxon>Actinomycetota</taxon>
        <taxon>Acidimicrobiia</taxon>
        <taxon>Acidimicrobiales</taxon>
        <taxon>Acidimicrobiaceae</taxon>
        <taxon>Acidiferrimicrobium</taxon>
    </lineage>
</organism>
<evidence type="ECO:0000259" key="9">
    <source>
        <dbReference type="Pfam" id="PF18916"/>
    </source>
</evidence>
<dbReference type="Pfam" id="PF18916">
    <property type="entry name" value="Lycopene_cyc"/>
    <property type="match status" value="1"/>
</dbReference>
<keyword evidence="7" id="KW-0413">Isomerase</keyword>
<evidence type="ECO:0000256" key="8">
    <source>
        <dbReference type="SAM" id="Phobius"/>
    </source>
</evidence>
<feature type="transmembrane region" description="Helical" evidence="8">
    <location>
        <begin position="6"/>
        <end position="24"/>
    </location>
</feature>
<keyword evidence="11" id="KW-1185">Reference proteome</keyword>
<feature type="transmembrane region" description="Helical" evidence="8">
    <location>
        <begin position="80"/>
        <end position="103"/>
    </location>
</feature>
<comment type="caution">
    <text evidence="10">The sequence shown here is derived from an EMBL/GenBank/DDBJ whole genome shotgun (WGS) entry which is preliminary data.</text>
</comment>